<dbReference type="Proteomes" id="UP000255167">
    <property type="component" value="Unassembled WGS sequence"/>
</dbReference>
<dbReference type="SUPFAM" id="SSF54060">
    <property type="entry name" value="His-Me finger endonucleases"/>
    <property type="match status" value="1"/>
</dbReference>
<feature type="domain" description="HNH nuclease" evidence="1">
    <location>
        <begin position="101"/>
        <end position="141"/>
    </location>
</feature>
<organism evidence="2 4">
    <name type="scientific">Klebsiella pneumoniae</name>
    <dbReference type="NCBI Taxonomy" id="573"/>
    <lineage>
        <taxon>Bacteria</taxon>
        <taxon>Pseudomonadati</taxon>
        <taxon>Pseudomonadota</taxon>
        <taxon>Gammaproteobacteria</taxon>
        <taxon>Enterobacterales</taxon>
        <taxon>Enterobacteriaceae</taxon>
        <taxon>Klebsiella/Raoultella group</taxon>
        <taxon>Klebsiella</taxon>
        <taxon>Klebsiella pneumoniae complex</taxon>
    </lineage>
</organism>
<evidence type="ECO:0000259" key="1">
    <source>
        <dbReference type="Pfam" id="PF13392"/>
    </source>
</evidence>
<name>A0A378FPS5_KLEPN</name>
<dbReference type="SUPFAM" id="SSF54171">
    <property type="entry name" value="DNA-binding domain"/>
    <property type="match status" value="1"/>
</dbReference>
<proteinExistence type="predicted"/>
<dbReference type="EMBL" id="UGNC01000005">
    <property type="protein sequence ID" value="STW48676.1"/>
    <property type="molecule type" value="Genomic_DNA"/>
</dbReference>
<evidence type="ECO:0000313" key="4">
    <source>
        <dbReference type="Proteomes" id="UP000255167"/>
    </source>
</evidence>
<reference evidence="2 4" key="1">
    <citation type="submission" date="2018-06" db="EMBL/GenBank/DDBJ databases">
        <authorList>
            <consortium name="Pathogen Informatics"/>
            <person name="Doyle S."/>
        </authorList>
    </citation>
    <scope>NUCLEOTIDE SEQUENCE [LARGE SCALE GENOMIC DNA]</scope>
    <source>
        <strain evidence="2 4">NCTC9617</strain>
    </source>
</reference>
<dbReference type="InterPro" id="IPR016177">
    <property type="entry name" value="DNA-bd_dom_sf"/>
</dbReference>
<sequence>MKSCKKCGETKPLAYFYKSDRCSDGYRGTCKQCAAKTKCLPAAENGIVPIPSADRLNELFELSGSALVARKSRGRVKSGSVCGYKRKDGYIRVKVDGALVMAHRIVWKMLHGDEPSFIDHINGDRSDNRPENLRAVTSSDNKSNESLRVDSTSGFIGVTWYTPTSPTKTAKWVAKIAKEGSEKHIGYYIELKDAVLAYNAECLRLHGDYGLRKIEHNLNKLRELGL</sequence>
<dbReference type="Pfam" id="PF13392">
    <property type="entry name" value="HNH_3"/>
    <property type="match status" value="1"/>
</dbReference>
<evidence type="ECO:0000313" key="2">
    <source>
        <dbReference type="EMBL" id="STW46867.1"/>
    </source>
</evidence>
<dbReference type="InterPro" id="IPR003615">
    <property type="entry name" value="HNH_nuc"/>
</dbReference>
<gene>
    <name evidence="2" type="ORF">NCTC9617_03397</name>
    <name evidence="3" type="ORF">NCTC9617_05282</name>
</gene>
<dbReference type="GO" id="GO:0003677">
    <property type="term" value="F:DNA binding"/>
    <property type="evidence" value="ECO:0007669"/>
    <property type="project" value="InterPro"/>
</dbReference>
<dbReference type="EMBL" id="UGNC01000005">
    <property type="protein sequence ID" value="STW46867.1"/>
    <property type="molecule type" value="Genomic_DNA"/>
</dbReference>
<dbReference type="AlphaFoldDB" id="A0A378FPS5"/>
<dbReference type="Gene3D" id="3.90.75.20">
    <property type="match status" value="1"/>
</dbReference>
<protein>
    <submittedName>
        <fullName evidence="2">Pathogenesis-related transcriptional factor and ERF protein</fullName>
    </submittedName>
</protein>
<dbReference type="InterPro" id="IPR044925">
    <property type="entry name" value="His-Me_finger_sf"/>
</dbReference>
<accession>A0A378FPS5</accession>
<evidence type="ECO:0000313" key="3">
    <source>
        <dbReference type="EMBL" id="STW48676.1"/>
    </source>
</evidence>